<dbReference type="Gene3D" id="3.30.450.20">
    <property type="entry name" value="PAS domain"/>
    <property type="match status" value="1"/>
</dbReference>
<dbReference type="Gene3D" id="1.10.10.60">
    <property type="entry name" value="Homeodomain-like"/>
    <property type="match status" value="1"/>
</dbReference>
<dbReference type="GO" id="GO:0043565">
    <property type="term" value="F:sequence-specific DNA binding"/>
    <property type="evidence" value="ECO:0007669"/>
    <property type="project" value="InterPro"/>
</dbReference>
<dbReference type="Pfam" id="PF02954">
    <property type="entry name" value="HTH_8"/>
    <property type="match status" value="1"/>
</dbReference>
<dbReference type="STRING" id="1122184.SAMN02745176_02804"/>
<dbReference type="GO" id="GO:0006355">
    <property type="term" value="P:regulation of DNA-templated transcription"/>
    <property type="evidence" value="ECO:0007669"/>
    <property type="project" value="InterPro"/>
</dbReference>
<dbReference type="Gene3D" id="3.40.50.300">
    <property type="entry name" value="P-loop containing nucleotide triphosphate hydrolases"/>
    <property type="match status" value="1"/>
</dbReference>
<sequence length="468" mass="53887">MGIIDTDYDKKELNGIGFERFKTLADYDNIVIVDKQGIVIFYDFADLNQIKLLSINPEEMVGSKITSVWADLTDENSTLMTVLRTGKEILNNKQVHKTKGGRIVYTLNSVFPIYGNGEVLGAVEFNRFYFRKEDINLIQNYSPHRIFRKNNTIYTIENIISNNQEMIKIKEQIKRISKTDSYVLIYGATGTGKEMVAQSIHNLSDRYNKQYVSINCGAIPATIFESLMFGTVKGSFTGSDNTVGLFEEANGGTLFLDEINSLDISLQSKLLKAIEEKMIRKIGGNKYIPIDIRVIAATNEDPEKLVQEGRLREDLFYRLGVVQIDLPPLKERKEDIYLLVKNFIDFYNRKMNFTITDIQQEVLDRFIEYDWPGNIRELKNVIEYAYNNVTSSEITLNDIPKRIRNYMGSDIRIPEKTKNNLNDMVEEYEKQLIIKELARTGNKKAQAAKNLGISKQLLNFKLKKYKLE</sequence>
<dbReference type="SUPFAM" id="SSF46689">
    <property type="entry name" value="Homeodomain-like"/>
    <property type="match status" value="1"/>
</dbReference>
<dbReference type="InterPro" id="IPR035965">
    <property type="entry name" value="PAS-like_dom_sf"/>
</dbReference>
<dbReference type="FunFam" id="3.40.50.300:FF:000006">
    <property type="entry name" value="DNA-binding transcriptional regulator NtrC"/>
    <property type="match status" value="1"/>
</dbReference>
<dbReference type="Proteomes" id="UP000184442">
    <property type="component" value="Unassembled WGS sequence"/>
</dbReference>
<dbReference type="SUPFAM" id="SSF52540">
    <property type="entry name" value="P-loop containing nucleoside triphosphate hydrolases"/>
    <property type="match status" value="1"/>
</dbReference>
<organism evidence="7 8">
    <name type="scientific">Lutispora thermophila DSM 19022</name>
    <dbReference type="NCBI Taxonomy" id="1122184"/>
    <lineage>
        <taxon>Bacteria</taxon>
        <taxon>Bacillati</taxon>
        <taxon>Bacillota</taxon>
        <taxon>Clostridia</taxon>
        <taxon>Lutisporales</taxon>
        <taxon>Lutisporaceae</taxon>
        <taxon>Lutispora</taxon>
    </lineage>
</organism>
<dbReference type="PANTHER" id="PTHR32071">
    <property type="entry name" value="TRANSCRIPTIONAL REGULATORY PROTEIN"/>
    <property type="match status" value="1"/>
</dbReference>
<evidence type="ECO:0000256" key="3">
    <source>
        <dbReference type="ARBA" id="ARBA00023015"/>
    </source>
</evidence>
<keyword evidence="1" id="KW-0547">Nucleotide-binding</keyword>
<dbReference type="PROSITE" id="PS50045">
    <property type="entry name" value="SIGMA54_INTERACT_4"/>
    <property type="match status" value="1"/>
</dbReference>
<evidence type="ECO:0000256" key="5">
    <source>
        <dbReference type="ARBA" id="ARBA00023163"/>
    </source>
</evidence>
<keyword evidence="3" id="KW-0805">Transcription regulation</keyword>
<dbReference type="CDD" id="cd00009">
    <property type="entry name" value="AAA"/>
    <property type="match status" value="1"/>
</dbReference>
<dbReference type="Pfam" id="PF00158">
    <property type="entry name" value="Sigma54_activat"/>
    <property type="match status" value="1"/>
</dbReference>
<feature type="domain" description="Sigma-54 factor interaction" evidence="6">
    <location>
        <begin position="159"/>
        <end position="387"/>
    </location>
</feature>
<dbReference type="InterPro" id="IPR003593">
    <property type="entry name" value="AAA+_ATPase"/>
</dbReference>
<keyword evidence="5" id="KW-0804">Transcription</keyword>
<dbReference type="GO" id="GO:0005524">
    <property type="term" value="F:ATP binding"/>
    <property type="evidence" value="ECO:0007669"/>
    <property type="project" value="UniProtKB-KW"/>
</dbReference>
<keyword evidence="2" id="KW-0067">ATP-binding</keyword>
<dbReference type="SMART" id="SM00382">
    <property type="entry name" value="AAA"/>
    <property type="match status" value="1"/>
</dbReference>
<proteinExistence type="predicted"/>
<accession>A0A1M6HIF0</accession>
<dbReference type="InterPro" id="IPR002197">
    <property type="entry name" value="HTH_Fis"/>
</dbReference>
<dbReference type="AlphaFoldDB" id="A0A1M6HIF0"/>
<dbReference type="InterPro" id="IPR058031">
    <property type="entry name" value="AAA_lid_NorR"/>
</dbReference>
<dbReference type="InterPro" id="IPR027417">
    <property type="entry name" value="P-loop_NTPase"/>
</dbReference>
<dbReference type="Gene3D" id="1.10.8.60">
    <property type="match status" value="1"/>
</dbReference>
<dbReference type="InterPro" id="IPR025943">
    <property type="entry name" value="Sigma_54_int_dom_ATP-bd_2"/>
</dbReference>
<dbReference type="InterPro" id="IPR025944">
    <property type="entry name" value="Sigma_54_int_dom_CS"/>
</dbReference>
<dbReference type="InterPro" id="IPR009057">
    <property type="entry name" value="Homeodomain-like_sf"/>
</dbReference>
<dbReference type="Pfam" id="PF25601">
    <property type="entry name" value="AAA_lid_14"/>
    <property type="match status" value="1"/>
</dbReference>
<dbReference type="InterPro" id="IPR002078">
    <property type="entry name" value="Sigma_54_int"/>
</dbReference>
<dbReference type="PRINTS" id="PR01590">
    <property type="entry name" value="HTHFIS"/>
</dbReference>
<evidence type="ECO:0000313" key="7">
    <source>
        <dbReference type="EMBL" id="SHJ21924.1"/>
    </source>
</evidence>
<dbReference type="PANTHER" id="PTHR32071:SF74">
    <property type="entry name" value="TRANSCRIPTIONAL ACTIVATOR ROCR"/>
    <property type="match status" value="1"/>
</dbReference>
<name>A0A1M6HIF0_9FIRM</name>
<dbReference type="SUPFAM" id="SSF55785">
    <property type="entry name" value="PYP-like sensor domain (PAS domain)"/>
    <property type="match status" value="1"/>
</dbReference>
<dbReference type="EMBL" id="FQZS01000021">
    <property type="protein sequence ID" value="SHJ21924.1"/>
    <property type="molecule type" value="Genomic_DNA"/>
</dbReference>
<keyword evidence="8" id="KW-1185">Reference proteome</keyword>
<evidence type="ECO:0000256" key="4">
    <source>
        <dbReference type="ARBA" id="ARBA00023125"/>
    </source>
</evidence>
<reference evidence="7 8" key="1">
    <citation type="submission" date="2016-11" db="EMBL/GenBank/DDBJ databases">
        <authorList>
            <person name="Jaros S."/>
            <person name="Januszkiewicz K."/>
            <person name="Wedrychowicz H."/>
        </authorList>
    </citation>
    <scope>NUCLEOTIDE SEQUENCE [LARGE SCALE GENOMIC DNA]</scope>
    <source>
        <strain evidence="7 8">DSM 19022</strain>
    </source>
</reference>
<evidence type="ECO:0000256" key="1">
    <source>
        <dbReference type="ARBA" id="ARBA00022741"/>
    </source>
</evidence>
<protein>
    <submittedName>
        <fullName evidence="7">Arginine utilization regulatory protein</fullName>
    </submittedName>
</protein>
<evidence type="ECO:0000259" key="6">
    <source>
        <dbReference type="PROSITE" id="PS50045"/>
    </source>
</evidence>
<keyword evidence="4" id="KW-0238">DNA-binding</keyword>
<dbReference type="RefSeq" id="WP_175548429.1">
    <property type="nucleotide sequence ID" value="NZ_FQZS01000021.1"/>
</dbReference>
<dbReference type="PROSITE" id="PS00676">
    <property type="entry name" value="SIGMA54_INTERACT_2"/>
    <property type="match status" value="1"/>
</dbReference>
<gene>
    <name evidence="7" type="ORF">SAMN02745176_02804</name>
</gene>
<evidence type="ECO:0000256" key="2">
    <source>
        <dbReference type="ARBA" id="ARBA00022840"/>
    </source>
</evidence>
<dbReference type="PROSITE" id="PS00688">
    <property type="entry name" value="SIGMA54_INTERACT_3"/>
    <property type="match status" value="1"/>
</dbReference>
<evidence type="ECO:0000313" key="8">
    <source>
        <dbReference type="Proteomes" id="UP000184442"/>
    </source>
</evidence>